<evidence type="ECO:0000256" key="11">
    <source>
        <dbReference type="PROSITE-ProRule" id="PRU00042"/>
    </source>
</evidence>
<keyword evidence="6" id="KW-0805">Transcription regulation</keyword>
<dbReference type="FunFam" id="3.30.160.60:FF:000073">
    <property type="entry name" value="IKAROS family zinc finger 1"/>
    <property type="match status" value="1"/>
</dbReference>
<proteinExistence type="evidence at transcript level"/>
<protein>
    <submittedName>
        <fullName evidence="14">Transcription factor Ikaros</fullName>
    </submittedName>
</protein>
<comment type="subcellular location">
    <subcellularLocation>
        <location evidence="1">Nucleus</location>
    </subcellularLocation>
</comment>
<dbReference type="GO" id="GO:0008270">
    <property type="term" value="F:zinc ion binding"/>
    <property type="evidence" value="ECO:0007669"/>
    <property type="project" value="UniProtKB-KW"/>
</dbReference>
<evidence type="ECO:0000313" key="14">
    <source>
        <dbReference type="EMBL" id="AAF01038.1"/>
    </source>
</evidence>
<dbReference type="PANTHER" id="PTHR24404:SF36">
    <property type="entry name" value="DNA-BINDING PROTEIN IKAROS"/>
    <property type="match status" value="1"/>
</dbReference>
<keyword evidence="5" id="KW-0862">Zinc</keyword>
<dbReference type="InterPro" id="IPR013087">
    <property type="entry name" value="Znf_C2H2_type"/>
</dbReference>
<dbReference type="FunFam" id="3.30.160.60:FF:000265">
    <property type="entry name" value="IKAROS family zinc finger 1"/>
    <property type="match status" value="1"/>
</dbReference>
<dbReference type="InterPro" id="IPR050589">
    <property type="entry name" value="Ikaros_C2H2-ZF"/>
</dbReference>
<evidence type="ECO:0000256" key="2">
    <source>
        <dbReference type="ARBA" id="ARBA00022723"/>
    </source>
</evidence>
<sequence>MDADEAQDMSQVSGNQSSPMSDIPEDGDEPMPVPEDLSTNSGAQHHFRNEKALASNVKLEAQSDDENGHACDMNGEECAEDLRMLDASGEKMNGLHDGPGSKALSGVGGERPFQCNQCGASFTQKGNLLRHIKLHSGEKPFKCHLCNYACRRRDALTGHLRTHSVGKPHKCGYCGRSYKQRSSLEEHKERCHNYLQSMGLPGNLYAVVKEETNPSDMPEDLCKIGSERSLMLDRLASNVAKRKSSMPQKFVGEKRLSDHPFDASTPYEKENEMMQTQVIDQAINNAISYLGAESLRPLVQTPPGCSDVISSMYQLQKPQSDGQPRNNHMPHDGAGENLLLLSKAKSVSSERDPSPSNSLQDSTDTESNNEERGGLIYLTNHIAPHLRNGLSAKDLRPYDMLRAGADNSQEPFKVVSSSGEPLRMYKCEPCRVLFLDHVMYTIHMGCHGFRDPFECNMCGYQCQDRYEFSSHITRGEHRFHMR</sequence>
<evidence type="ECO:0000256" key="5">
    <source>
        <dbReference type="ARBA" id="ARBA00022833"/>
    </source>
</evidence>
<dbReference type="PROSITE" id="PS50157">
    <property type="entry name" value="ZINC_FINGER_C2H2_2"/>
    <property type="match status" value="3"/>
</dbReference>
<dbReference type="GO" id="GO:0003700">
    <property type="term" value="F:DNA-binding transcription factor activity"/>
    <property type="evidence" value="ECO:0007669"/>
    <property type="project" value="TreeGrafter"/>
</dbReference>
<feature type="domain" description="C2H2-type" evidence="13">
    <location>
        <begin position="141"/>
        <end position="168"/>
    </location>
</feature>
<feature type="region of interest" description="Disordered" evidence="12">
    <location>
        <begin position="1"/>
        <end position="46"/>
    </location>
</feature>
<evidence type="ECO:0000256" key="7">
    <source>
        <dbReference type="ARBA" id="ARBA00023125"/>
    </source>
</evidence>
<evidence type="ECO:0000256" key="1">
    <source>
        <dbReference type="ARBA" id="ARBA00004123"/>
    </source>
</evidence>
<keyword evidence="9" id="KW-0539">Nucleus</keyword>
<feature type="compositionally biased region" description="Polar residues" evidence="12">
    <location>
        <begin position="314"/>
        <end position="326"/>
    </location>
</feature>
<evidence type="ECO:0000256" key="6">
    <source>
        <dbReference type="ARBA" id="ARBA00023015"/>
    </source>
</evidence>
<evidence type="ECO:0000256" key="9">
    <source>
        <dbReference type="ARBA" id="ARBA00023242"/>
    </source>
</evidence>
<dbReference type="PANTHER" id="PTHR24404">
    <property type="entry name" value="ZINC FINGER PROTEIN"/>
    <property type="match status" value="1"/>
</dbReference>
<keyword evidence="4 11" id="KW-0863">Zinc-finger</keyword>
<keyword evidence="3" id="KW-0677">Repeat</keyword>
<dbReference type="FunFam" id="3.30.160.60:FF:000080">
    <property type="entry name" value="IKAROS family zinc finger 4"/>
    <property type="match status" value="1"/>
</dbReference>
<feature type="compositionally biased region" description="Low complexity" evidence="12">
    <location>
        <begin position="338"/>
        <end position="347"/>
    </location>
</feature>
<feature type="compositionally biased region" description="Polar residues" evidence="12">
    <location>
        <begin position="8"/>
        <end position="20"/>
    </location>
</feature>
<dbReference type="SMART" id="SM00355">
    <property type="entry name" value="ZnF_C2H2"/>
    <property type="match status" value="5"/>
</dbReference>
<name>Q9PUG1_AMBME</name>
<dbReference type="GO" id="GO:0005634">
    <property type="term" value="C:nucleus"/>
    <property type="evidence" value="ECO:0007669"/>
    <property type="project" value="UniProtKB-SubCell"/>
</dbReference>
<dbReference type="FunFam" id="3.30.160.60:FF:000525">
    <property type="entry name" value="IKAROS family zinc finger 1"/>
    <property type="match status" value="1"/>
</dbReference>
<keyword evidence="2" id="KW-0479">Metal-binding</keyword>
<evidence type="ECO:0000259" key="13">
    <source>
        <dbReference type="PROSITE" id="PS50157"/>
    </source>
</evidence>
<reference evidence="14" key="1">
    <citation type="journal article" date="1999" name="Immunogenetics">
        <title>Structure and developmental expression of Ikaros in the Mexican axolotl.</title>
        <authorList>
            <person name="Durand C."/>
            <person name="Charlemagne J."/>
            <person name="Fellah J.S."/>
        </authorList>
    </citation>
    <scope>NUCLEOTIDE SEQUENCE</scope>
</reference>
<comment type="similarity">
    <text evidence="10">Belongs to the Ikaros C2H2-type zinc-finger protein family.</text>
</comment>
<dbReference type="EMBL" id="AF186359">
    <property type="protein sequence ID" value="AAF01038.1"/>
    <property type="molecule type" value="mRNA"/>
</dbReference>
<keyword evidence="7" id="KW-0238">DNA-binding</keyword>
<evidence type="ECO:0000256" key="8">
    <source>
        <dbReference type="ARBA" id="ARBA00023163"/>
    </source>
</evidence>
<feature type="domain" description="C2H2-type" evidence="13">
    <location>
        <begin position="113"/>
        <end position="140"/>
    </location>
</feature>
<dbReference type="AlphaFoldDB" id="Q9PUG1"/>
<dbReference type="PROSITE" id="PS00028">
    <property type="entry name" value="ZINC_FINGER_C2H2_1"/>
    <property type="match status" value="5"/>
</dbReference>
<dbReference type="SUPFAM" id="SSF57667">
    <property type="entry name" value="beta-beta-alpha zinc fingers"/>
    <property type="match status" value="3"/>
</dbReference>
<feature type="domain" description="C2H2-type" evidence="13">
    <location>
        <begin position="169"/>
        <end position="197"/>
    </location>
</feature>
<dbReference type="GO" id="GO:0000978">
    <property type="term" value="F:RNA polymerase II cis-regulatory region sequence-specific DNA binding"/>
    <property type="evidence" value="ECO:0007669"/>
    <property type="project" value="TreeGrafter"/>
</dbReference>
<dbReference type="GO" id="GO:0006357">
    <property type="term" value="P:regulation of transcription by RNA polymerase II"/>
    <property type="evidence" value="ECO:0007669"/>
    <property type="project" value="TreeGrafter"/>
</dbReference>
<organism evidence="14">
    <name type="scientific">Ambystoma mexicanum</name>
    <name type="common">Axolotl</name>
    <dbReference type="NCBI Taxonomy" id="8296"/>
    <lineage>
        <taxon>Eukaryota</taxon>
        <taxon>Metazoa</taxon>
        <taxon>Chordata</taxon>
        <taxon>Craniata</taxon>
        <taxon>Vertebrata</taxon>
        <taxon>Euteleostomi</taxon>
        <taxon>Amphibia</taxon>
        <taxon>Batrachia</taxon>
        <taxon>Caudata</taxon>
        <taxon>Salamandroidea</taxon>
        <taxon>Ambystomatidae</taxon>
        <taxon>Ambystoma</taxon>
    </lineage>
</organism>
<dbReference type="Gene3D" id="3.30.160.60">
    <property type="entry name" value="Classic Zinc Finger"/>
    <property type="match status" value="4"/>
</dbReference>
<evidence type="ECO:0000256" key="10">
    <source>
        <dbReference type="ARBA" id="ARBA00038390"/>
    </source>
</evidence>
<feature type="region of interest" description="Disordered" evidence="12">
    <location>
        <begin position="314"/>
        <end position="370"/>
    </location>
</feature>
<dbReference type="InterPro" id="IPR036236">
    <property type="entry name" value="Znf_C2H2_sf"/>
</dbReference>
<evidence type="ECO:0000256" key="3">
    <source>
        <dbReference type="ARBA" id="ARBA00022737"/>
    </source>
</evidence>
<evidence type="ECO:0000256" key="12">
    <source>
        <dbReference type="SAM" id="MobiDB-lite"/>
    </source>
</evidence>
<accession>Q9PUG1</accession>
<keyword evidence="8" id="KW-0804">Transcription</keyword>
<dbReference type="Pfam" id="PF00096">
    <property type="entry name" value="zf-C2H2"/>
    <property type="match status" value="3"/>
</dbReference>
<evidence type="ECO:0000256" key="4">
    <source>
        <dbReference type="ARBA" id="ARBA00022771"/>
    </source>
</evidence>